<dbReference type="EMBL" id="JAHXZJ010001119">
    <property type="protein sequence ID" value="KAH0553764.1"/>
    <property type="molecule type" value="Genomic_DNA"/>
</dbReference>
<organism evidence="1 2">
    <name type="scientific">Cotesia glomerata</name>
    <name type="common">Lepidopteran parasitic wasp</name>
    <name type="synonym">Apanteles glomeratus</name>
    <dbReference type="NCBI Taxonomy" id="32391"/>
    <lineage>
        <taxon>Eukaryota</taxon>
        <taxon>Metazoa</taxon>
        <taxon>Ecdysozoa</taxon>
        <taxon>Arthropoda</taxon>
        <taxon>Hexapoda</taxon>
        <taxon>Insecta</taxon>
        <taxon>Pterygota</taxon>
        <taxon>Neoptera</taxon>
        <taxon>Endopterygota</taxon>
        <taxon>Hymenoptera</taxon>
        <taxon>Apocrita</taxon>
        <taxon>Ichneumonoidea</taxon>
        <taxon>Braconidae</taxon>
        <taxon>Microgastrinae</taxon>
        <taxon>Cotesia</taxon>
    </lineage>
</organism>
<protein>
    <submittedName>
        <fullName evidence="1">Uncharacterized protein</fullName>
    </submittedName>
</protein>
<sequence>MPCDNYRGGVACGSEKEAELPVLGDTGSHCHTVTVGTTHSGSMAGPRSSAARCVRRFVTDRRFDRASFVFYCFCTAFVGGHQEK</sequence>
<gene>
    <name evidence="1" type="ORF">KQX54_004076</name>
</gene>
<reference evidence="1 2" key="1">
    <citation type="journal article" date="2021" name="J. Hered.">
        <title>A chromosome-level genome assembly of the parasitoid wasp, Cotesia glomerata (Hymenoptera: Braconidae).</title>
        <authorList>
            <person name="Pinto B.J."/>
            <person name="Weis J.J."/>
            <person name="Gamble T."/>
            <person name="Ode P.J."/>
            <person name="Paul R."/>
            <person name="Zaspel J.M."/>
        </authorList>
    </citation>
    <scope>NUCLEOTIDE SEQUENCE [LARGE SCALE GENOMIC DNA]</scope>
    <source>
        <strain evidence="1">CgM1</strain>
    </source>
</reference>
<dbReference type="Proteomes" id="UP000826195">
    <property type="component" value="Unassembled WGS sequence"/>
</dbReference>
<evidence type="ECO:0000313" key="2">
    <source>
        <dbReference type="Proteomes" id="UP000826195"/>
    </source>
</evidence>
<keyword evidence="2" id="KW-1185">Reference proteome</keyword>
<comment type="caution">
    <text evidence="1">The sequence shown here is derived from an EMBL/GenBank/DDBJ whole genome shotgun (WGS) entry which is preliminary data.</text>
</comment>
<proteinExistence type="predicted"/>
<dbReference type="AlphaFoldDB" id="A0AAV7ILT0"/>
<evidence type="ECO:0000313" key="1">
    <source>
        <dbReference type="EMBL" id="KAH0553764.1"/>
    </source>
</evidence>
<name>A0AAV7ILT0_COTGL</name>
<accession>A0AAV7ILT0</accession>